<keyword evidence="4 8" id="KW-0067">ATP-binding</keyword>
<dbReference type="Pfam" id="PF09334">
    <property type="entry name" value="tRNA-synt_1g"/>
    <property type="match status" value="2"/>
</dbReference>
<evidence type="ECO:0000313" key="11">
    <source>
        <dbReference type="EMBL" id="KAL0924846.1"/>
    </source>
</evidence>
<name>A0ABD0VQQ0_DENTH</name>
<evidence type="ECO:0000256" key="6">
    <source>
        <dbReference type="ARBA" id="ARBA00023146"/>
    </source>
</evidence>
<dbReference type="EMBL" id="JANQDX010000005">
    <property type="protein sequence ID" value="KAL0924846.1"/>
    <property type="molecule type" value="Genomic_DNA"/>
</dbReference>
<dbReference type="PANTHER" id="PTHR43326">
    <property type="entry name" value="METHIONYL-TRNA SYNTHETASE"/>
    <property type="match status" value="1"/>
</dbReference>
<evidence type="ECO:0000259" key="9">
    <source>
        <dbReference type="Pfam" id="PF09334"/>
    </source>
</evidence>
<dbReference type="PRINTS" id="PR01041">
    <property type="entry name" value="TRNASYNTHMET"/>
</dbReference>
<dbReference type="InterPro" id="IPR041872">
    <property type="entry name" value="Anticodon_Met"/>
</dbReference>
<comment type="caution">
    <text evidence="11">The sequence shown here is derived from an EMBL/GenBank/DDBJ whole genome shotgun (WGS) entry which is preliminary data.</text>
</comment>
<organism evidence="11 12">
    <name type="scientific">Dendrobium thyrsiflorum</name>
    <name type="common">Pinecone-like raceme dendrobium</name>
    <name type="synonym">Orchid</name>
    <dbReference type="NCBI Taxonomy" id="117978"/>
    <lineage>
        <taxon>Eukaryota</taxon>
        <taxon>Viridiplantae</taxon>
        <taxon>Streptophyta</taxon>
        <taxon>Embryophyta</taxon>
        <taxon>Tracheophyta</taxon>
        <taxon>Spermatophyta</taxon>
        <taxon>Magnoliopsida</taxon>
        <taxon>Liliopsida</taxon>
        <taxon>Asparagales</taxon>
        <taxon>Orchidaceae</taxon>
        <taxon>Epidendroideae</taxon>
        <taxon>Malaxideae</taxon>
        <taxon>Dendrobiinae</taxon>
        <taxon>Dendrobium</taxon>
    </lineage>
</organism>
<evidence type="ECO:0000256" key="4">
    <source>
        <dbReference type="ARBA" id="ARBA00022840"/>
    </source>
</evidence>
<dbReference type="HAMAP" id="MF_01228">
    <property type="entry name" value="Met_tRNA_synth_type2"/>
    <property type="match status" value="1"/>
</dbReference>
<keyword evidence="6 8" id="KW-0030">Aminoacyl-tRNA synthetase</keyword>
<keyword evidence="3 8" id="KW-0547">Nucleotide-binding</keyword>
<feature type="domain" description="Methionyl/Leucyl tRNA synthetase" evidence="9">
    <location>
        <begin position="74"/>
        <end position="214"/>
    </location>
</feature>
<dbReference type="AlphaFoldDB" id="A0ABD0VQQ0"/>
<evidence type="ECO:0000313" key="12">
    <source>
        <dbReference type="Proteomes" id="UP001552299"/>
    </source>
</evidence>
<evidence type="ECO:0000256" key="8">
    <source>
        <dbReference type="RuleBase" id="RU363039"/>
    </source>
</evidence>
<protein>
    <recommendedName>
        <fullName evidence="1">methionine--tRNA ligase</fullName>
        <ecNumber evidence="1">6.1.1.10</ecNumber>
    </recommendedName>
</protein>
<dbReference type="SUPFAM" id="SSF52374">
    <property type="entry name" value="Nucleotidylyl transferase"/>
    <property type="match status" value="2"/>
</dbReference>
<dbReference type="SUPFAM" id="SSF47323">
    <property type="entry name" value="Anticodon-binding domain of a subclass of class I aminoacyl-tRNA synthetases"/>
    <property type="match status" value="1"/>
</dbReference>
<dbReference type="CDD" id="cd07957">
    <property type="entry name" value="Anticodon_Ia_Met"/>
    <property type="match status" value="1"/>
</dbReference>
<feature type="domain" description="Methionyl-tRNA synthetase anticodon-binding" evidence="10">
    <location>
        <begin position="677"/>
        <end position="812"/>
    </location>
</feature>
<dbReference type="InterPro" id="IPR014758">
    <property type="entry name" value="Met-tRNA_synth"/>
</dbReference>
<dbReference type="Proteomes" id="UP001552299">
    <property type="component" value="Unassembled WGS sequence"/>
</dbReference>
<dbReference type="NCBIfam" id="TIGR00398">
    <property type="entry name" value="metG"/>
    <property type="match status" value="1"/>
</dbReference>
<dbReference type="FunFam" id="2.170.220.10:FF:000001">
    <property type="entry name" value="methionine--tRNA ligase, mitochondrial"/>
    <property type="match status" value="2"/>
</dbReference>
<gene>
    <name evidence="11" type="ORF">M5K25_005705</name>
</gene>
<evidence type="ECO:0000256" key="1">
    <source>
        <dbReference type="ARBA" id="ARBA00012838"/>
    </source>
</evidence>
<keyword evidence="5 8" id="KW-0648">Protein biosynthesis</keyword>
<comment type="catalytic activity">
    <reaction evidence="7">
        <text>tRNA(Met) + L-methionine + ATP = L-methionyl-tRNA(Met) + AMP + diphosphate</text>
        <dbReference type="Rhea" id="RHEA:13481"/>
        <dbReference type="Rhea" id="RHEA-COMP:9667"/>
        <dbReference type="Rhea" id="RHEA-COMP:9698"/>
        <dbReference type="ChEBI" id="CHEBI:30616"/>
        <dbReference type="ChEBI" id="CHEBI:33019"/>
        <dbReference type="ChEBI" id="CHEBI:57844"/>
        <dbReference type="ChEBI" id="CHEBI:78442"/>
        <dbReference type="ChEBI" id="CHEBI:78530"/>
        <dbReference type="ChEBI" id="CHEBI:456215"/>
        <dbReference type="EC" id="6.1.1.10"/>
    </reaction>
</comment>
<dbReference type="CDD" id="cd00814">
    <property type="entry name" value="MetRS_core"/>
    <property type="match status" value="2"/>
</dbReference>
<dbReference type="InterPro" id="IPR014729">
    <property type="entry name" value="Rossmann-like_a/b/a_fold"/>
</dbReference>
<evidence type="ECO:0000256" key="5">
    <source>
        <dbReference type="ARBA" id="ARBA00022917"/>
    </source>
</evidence>
<keyword evidence="2 8" id="KW-0436">Ligase</keyword>
<evidence type="ECO:0000256" key="3">
    <source>
        <dbReference type="ARBA" id="ARBA00022741"/>
    </source>
</evidence>
<dbReference type="GO" id="GO:0004825">
    <property type="term" value="F:methionine-tRNA ligase activity"/>
    <property type="evidence" value="ECO:0007669"/>
    <property type="project" value="UniProtKB-EC"/>
</dbReference>
<accession>A0ABD0VQQ0</accession>
<dbReference type="InterPro" id="IPR033911">
    <property type="entry name" value="MetRS_core"/>
</dbReference>
<evidence type="ECO:0000256" key="2">
    <source>
        <dbReference type="ARBA" id="ARBA00022598"/>
    </source>
</evidence>
<dbReference type="GO" id="GO:0005524">
    <property type="term" value="F:ATP binding"/>
    <property type="evidence" value="ECO:0007669"/>
    <property type="project" value="UniProtKB-KW"/>
</dbReference>
<dbReference type="GO" id="GO:0006412">
    <property type="term" value="P:translation"/>
    <property type="evidence" value="ECO:0007669"/>
    <property type="project" value="UniProtKB-KW"/>
</dbReference>
<dbReference type="PANTHER" id="PTHR43326:SF1">
    <property type="entry name" value="METHIONINE--TRNA LIGASE, MITOCHONDRIAL"/>
    <property type="match status" value="1"/>
</dbReference>
<proteinExistence type="inferred from homology"/>
<dbReference type="InterPro" id="IPR009080">
    <property type="entry name" value="tRNAsynth_Ia_anticodon-bd"/>
</dbReference>
<dbReference type="Pfam" id="PF19303">
    <property type="entry name" value="Anticodon_3"/>
    <property type="match status" value="1"/>
</dbReference>
<dbReference type="Gene3D" id="1.10.730.10">
    <property type="entry name" value="Isoleucyl-tRNA Synthetase, Domain 1"/>
    <property type="match status" value="1"/>
</dbReference>
<dbReference type="EC" id="6.1.1.10" evidence="1"/>
<dbReference type="FunFam" id="1.10.730.10:FF:000028">
    <property type="entry name" value="Methionine--tRNA ligase, chloroplastic/mitochondrial"/>
    <property type="match status" value="1"/>
</dbReference>
<feature type="domain" description="Methionyl/Leucyl tRNA synthetase" evidence="9">
    <location>
        <begin position="434"/>
        <end position="659"/>
    </location>
</feature>
<evidence type="ECO:0000256" key="7">
    <source>
        <dbReference type="ARBA" id="ARBA00047364"/>
    </source>
</evidence>
<comment type="similarity">
    <text evidence="8">Belongs to the class-I aminoacyl-tRNA synthetase family.</text>
</comment>
<dbReference type="InterPro" id="IPR015413">
    <property type="entry name" value="Methionyl/Leucyl_tRNA_Synth"/>
</dbReference>
<dbReference type="InterPro" id="IPR023457">
    <property type="entry name" value="Met-tRNA_synth_2"/>
</dbReference>
<dbReference type="GO" id="GO:0005739">
    <property type="term" value="C:mitochondrion"/>
    <property type="evidence" value="ECO:0007669"/>
    <property type="project" value="UniProtKB-ARBA"/>
</dbReference>
<dbReference type="Gene3D" id="3.40.50.620">
    <property type="entry name" value="HUPs"/>
    <property type="match status" value="2"/>
</dbReference>
<reference evidence="11 12" key="1">
    <citation type="journal article" date="2024" name="Plant Biotechnol. J.">
        <title>Dendrobium thyrsiflorum genome and its molecular insights into genes involved in important horticultural traits.</title>
        <authorList>
            <person name="Chen B."/>
            <person name="Wang J.Y."/>
            <person name="Zheng P.J."/>
            <person name="Li K.L."/>
            <person name="Liang Y.M."/>
            <person name="Chen X.F."/>
            <person name="Zhang C."/>
            <person name="Zhao X."/>
            <person name="He X."/>
            <person name="Zhang G.Q."/>
            <person name="Liu Z.J."/>
            <person name="Xu Q."/>
        </authorList>
    </citation>
    <scope>NUCLEOTIDE SEQUENCE [LARGE SCALE GENOMIC DNA]</scope>
    <source>
        <strain evidence="11">GZMU011</strain>
    </source>
</reference>
<evidence type="ECO:0000259" key="10">
    <source>
        <dbReference type="Pfam" id="PF19303"/>
    </source>
</evidence>
<dbReference type="Gene3D" id="2.170.220.10">
    <property type="match status" value="1"/>
</dbReference>
<keyword evidence="12" id="KW-1185">Reference proteome</keyword>
<sequence length="841" mass="94516">MAGRAFLCHHQGLVAITPFSSICRRNNFLTPNPFRRLRRSPTAAPAAISTSTCLRCCFGPEGENTSANKVEPFVLTTPLYYVNAPPHMGSAYTTIAADAIARFQRLLGKKVIFITGTDEHGEKIATAAEANGRSPREHCDTVSDAYRMLWKDLDIAYDKFIRTTDPRHEGIVEEFYSRVFNNGDIYRADYEGLYCVNCEEYKDEKELLANNCCPMHLKPCALRKEDNYFFALSKYQKMLEEYFKSNPDFVKPAFRLNEVQGWIISGLRDFSISRSSVEWGIPVPTDDKQTIYVWFDALLGYVSALLDKDVQPSLEKAVGAGWPASLHLIGKRLLGKKVIFITGTDEHGEKIATAAEANGRSPREHCDTVSDAYRMLWKDLDIAYDKFIRTTDPRHEGIVEEFYSRVFNNGDIYRADYEGLYCINCEEYKDEKELLANNCCPMHLKPCALRKEDNYFFALSKYQKVLEEYFKSNPDFVKPAFRLNEVQGWIISGLRDFSISRSSVEWGIPVPTDDKQTIYVWFDALLGYVSALLDKDVQPSLEKAVGAGWPASLHLIGKDILRFHAVYWPAMLMSAGISPPKMVFGHGFLTKDGMKMGKTLGNTLEPKDLVDRFGSDAVRYFLLREIEFGNDGDFSEERFININNAHLANTIGNLLNRTLGLLKKNCQSTLAIDSTTAAAGNTFKDSVANLVNKAKIHYENLSLSSACESVLEIGNAGNIYMDERAPWSLFKQGGSSYETAAKDLVLILEAMRIIAVALSPIAPSLCLRIYAQLGFSEDEFEATTWRDTRWGGLKAGSVMAEPKPVFARIESRKDGEEGIVEATEKMSKAKKKNRSQGLVQA</sequence>